<sequence>MFRRNLNFACFKFETAAYLLSVNSFQNCRVSAALKYMDTEIAIPKLPESNLDAKIAHLYVNEGQEVESK</sequence>
<dbReference type="AlphaFoldDB" id="A0A917NC24"/>
<accession>A0A917NC24</accession>
<comment type="caution">
    <text evidence="1">The sequence shown here is derived from an EMBL/GenBank/DDBJ whole genome shotgun (WGS) entry which is preliminary data.</text>
</comment>
<name>A0A917NC24_9GAMM</name>
<reference evidence="1" key="1">
    <citation type="journal article" date="2014" name="Int. J. Syst. Evol. Microbiol.">
        <title>Complete genome sequence of Corynebacterium casei LMG S-19264T (=DSM 44701T), isolated from a smear-ripened cheese.</title>
        <authorList>
            <consortium name="US DOE Joint Genome Institute (JGI-PGF)"/>
            <person name="Walter F."/>
            <person name="Albersmeier A."/>
            <person name="Kalinowski J."/>
            <person name="Ruckert C."/>
        </authorList>
    </citation>
    <scope>NUCLEOTIDE SEQUENCE</scope>
    <source>
        <strain evidence="1">JCM 30804</strain>
    </source>
</reference>
<protein>
    <submittedName>
        <fullName evidence="1">Uncharacterized protein</fullName>
    </submittedName>
</protein>
<keyword evidence="2" id="KW-1185">Reference proteome</keyword>
<dbReference type="Proteomes" id="UP000613743">
    <property type="component" value="Unassembled WGS sequence"/>
</dbReference>
<evidence type="ECO:0000313" key="1">
    <source>
        <dbReference type="EMBL" id="GGI82545.1"/>
    </source>
</evidence>
<gene>
    <name evidence="1" type="ORF">GCM10009332_19690</name>
</gene>
<reference evidence="1" key="2">
    <citation type="submission" date="2020-09" db="EMBL/GenBank/DDBJ databases">
        <authorList>
            <person name="Sun Q."/>
            <person name="Ohkuma M."/>
        </authorList>
    </citation>
    <scope>NUCLEOTIDE SEQUENCE</scope>
    <source>
        <strain evidence="1">JCM 30804</strain>
    </source>
</reference>
<evidence type="ECO:0000313" key="2">
    <source>
        <dbReference type="Proteomes" id="UP000613743"/>
    </source>
</evidence>
<proteinExistence type="predicted"/>
<dbReference type="EMBL" id="BMPZ01000004">
    <property type="protein sequence ID" value="GGI82545.1"/>
    <property type="molecule type" value="Genomic_DNA"/>
</dbReference>
<organism evidence="1 2">
    <name type="scientific">Shewanella gelidii</name>
    <dbReference type="NCBI Taxonomy" id="1642821"/>
    <lineage>
        <taxon>Bacteria</taxon>
        <taxon>Pseudomonadati</taxon>
        <taxon>Pseudomonadota</taxon>
        <taxon>Gammaproteobacteria</taxon>
        <taxon>Alteromonadales</taxon>
        <taxon>Shewanellaceae</taxon>
        <taxon>Shewanella</taxon>
    </lineage>
</organism>